<dbReference type="OrthoDB" id="3631507at2759"/>
<dbReference type="Proteomes" id="UP000799539">
    <property type="component" value="Unassembled WGS sequence"/>
</dbReference>
<accession>A0A6A6EXX6</accession>
<name>A0A6A6EXX6_9PEZI</name>
<gene>
    <name evidence="1" type="ORF">CERZMDRAFT_91862</name>
</gene>
<protein>
    <submittedName>
        <fullName evidence="1">Uncharacterized protein</fullName>
    </submittedName>
</protein>
<keyword evidence="2" id="KW-1185">Reference proteome</keyword>
<dbReference type="EMBL" id="ML992707">
    <property type="protein sequence ID" value="KAF2207088.1"/>
    <property type="molecule type" value="Genomic_DNA"/>
</dbReference>
<sequence length="65" mass="7922">MAAFIDKLHRKKEDYKQGLMELREYRLLLDKYDENYDTERALGKGRAIVYESRIRAWQKRVARES</sequence>
<evidence type="ECO:0000313" key="2">
    <source>
        <dbReference type="Proteomes" id="UP000799539"/>
    </source>
</evidence>
<reference evidence="1" key="1">
    <citation type="journal article" date="2020" name="Stud. Mycol.">
        <title>101 Dothideomycetes genomes: a test case for predicting lifestyles and emergence of pathogens.</title>
        <authorList>
            <person name="Haridas S."/>
            <person name="Albert R."/>
            <person name="Binder M."/>
            <person name="Bloem J."/>
            <person name="Labutti K."/>
            <person name="Salamov A."/>
            <person name="Andreopoulos B."/>
            <person name="Baker S."/>
            <person name="Barry K."/>
            <person name="Bills G."/>
            <person name="Bluhm B."/>
            <person name="Cannon C."/>
            <person name="Castanera R."/>
            <person name="Culley D."/>
            <person name="Daum C."/>
            <person name="Ezra D."/>
            <person name="Gonzalez J."/>
            <person name="Henrissat B."/>
            <person name="Kuo A."/>
            <person name="Liang C."/>
            <person name="Lipzen A."/>
            <person name="Lutzoni F."/>
            <person name="Magnuson J."/>
            <person name="Mondo S."/>
            <person name="Nolan M."/>
            <person name="Ohm R."/>
            <person name="Pangilinan J."/>
            <person name="Park H.-J."/>
            <person name="Ramirez L."/>
            <person name="Alfaro M."/>
            <person name="Sun H."/>
            <person name="Tritt A."/>
            <person name="Yoshinaga Y."/>
            <person name="Zwiers L.-H."/>
            <person name="Turgeon B."/>
            <person name="Goodwin S."/>
            <person name="Spatafora J."/>
            <person name="Crous P."/>
            <person name="Grigoriev I."/>
        </authorList>
    </citation>
    <scope>NUCLEOTIDE SEQUENCE</scope>
    <source>
        <strain evidence="1">SCOH1-5</strain>
    </source>
</reference>
<dbReference type="AlphaFoldDB" id="A0A6A6EXX6"/>
<organism evidence="1 2">
    <name type="scientific">Cercospora zeae-maydis SCOH1-5</name>
    <dbReference type="NCBI Taxonomy" id="717836"/>
    <lineage>
        <taxon>Eukaryota</taxon>
        <taxon>Fungi</taxon>
        <taxon>Dikarya</taxon>
        <taxon>Ascomycota</taxon>
        <taxon>Pezizomycotina</taxon>
        <taxon>Dothideomycetes</taxon>
        <taxon>Dothideomycetidae</taxon>
        <taxon>Mycosphaerellales</taxon>
        <taxon>Mycosphaerellaceae</taxon>
        <taxon>Cercospora</taxon>
    </lineage>
</organism>
<proteinExistence type="predicted"/>
<evidence type="ECO:0000313" key="1">
    <source>
        <dbReference type="EMBL" id="KAF2207088.1"/>
    </source>
</evidence>